<protein>
    <submittedName>
        <fullName evidence="1">Uncharacterized protein</fullName>
    </submittedName>
</protein>
<reference evidence="1" key="2">
    <citation type="submission" date="2021-03" db="UniProtKB">
        <authorList>
            <consortium name="EnsemblPlants"/>
        </authorList>
    </citation>
    <scope>IDENTIFICATION</scope>
</reference>
<dbReference type="Gramene" id="evm.model.05.1083">
    <property type="protein sequence ID" value="cds.evm.model.05.1083"/>
    <property type="gene ID" value="evm.TU.05.1083"/>
</dbReference>
<dbReference type="EMBL" id="UZAU01000492">
    <property type="status" value="NOT_ANNOTATED_CDS"/>
    <property type="molecule type" value="Genomic_DNA"/>
</dbReference>
<accession>A0A803PJX5</accession>
<reference evidence="1" key="1">
    <citation type="submission" date="2018-11" db="EMBL/GenBank/DDBJ databases">
        <authorList>
            <person name="Grassa J C."/>
        </authorList>
    </citation>
    <scope>NUCLEOTIDE SEQUENCE [LARGE SCALE GENOMIC DNA]</scope>
</reference>
<proteinExistence type="predicted"/>
<organism evidence="1 2">
    <name type="scientific">Cannabis sativa</name>
    <name type="common">Hemp</name>
    <name type="synonym">Marijuana</name>
    <dbReference type="NCBI Taxonomy" id="3483"/>
    <lineage>
        <taxon>Eukaryota</taxon>
        <taxon>Viridiplantae</taxon>
        <taxon>Streptophyta</taxon>
        <taxon>Embryophyta</taxon>
        <taxon>Tracheophyta</taxon>
        <taxon>Spermatophyta</taxon>
        <taxon>Magnoliopsida</taxon>
        <taxon>eudicotyledons</taxon>
        <taxon>Gunneridae</taxon>
        <taxon>Pentapetalae</taxon>
        <taxon>rosids</taxon>
        <taxon>fabids</taxon>
        <taxon>Rosales</taxon>
        <taxon>Cannabaceae</taxon>
        <taxon>Cannabis</taxon>
    </lineage>
</organism>
<dbReference type="AlphaFoldDB" id="A0A803PJX5"/>
<sequence length="211" mass="23676">MLSMYSGIDKQVQTRGRKPKVVEGKGKKVEVEEEEVTVRIEEASLHGRCSFKCLIRICKNLNLEQNDVILNAGFGSFIREDGPYIDTQLVSWLIKHVDPTTSILDLYGRKIHLSATMFGDVMGVEDGGDPVITEGDSDILYMEKILNIVDYTVLLTTLEKSLLECVEADSLFLIKFCLVVIGKVLVPKTGCDLISGYRHSLLITRDIRHKN</sequence>
<evidence type="ECO:0000313" key="2">
    <source>
        <dbReference type="Proteomes" id="UP000596661"/>
    </source>
</evidence>
<name>A0A803PJX5_CANSA</name>
<evidence type="ECO:0000313" key="1">
    <source>
        <dbReference type="EnsemblPlants" id="cds.evm.model.05.1083"/>
    </source>
</evidence>
<keyword evidence="2" id="KW-1185">Reference proteome</keyword>
<dbReference type="Proteomes" id="UP000596661">
    <property type="component" value="Chromosome 5"/>
</dbReference>
<dbReference type="EnsemblPlants" id="evm.model.05.1083">
    <property type="protein sequence ID" value="cds.evm.model.05.1083"/>
    <property type="gene ID" value="evm.TU.05.1083"/>
</dbReference>